<comment type="caution">
    <text evidence="1">The sequence shown here is derived from an EMBL/GenBank/DDBJ whole genome shotgun (WGS) entry which is preliminary data.</text>
</comment>
<dbReference type="AlphaFoldDB" id="A0A0F8ZUN3"/>
<accession>A0A0F8ZUN3</accession>
<reference evidence="1" key="1">
    <citation type="journal article" date="2015" name="Nature">
        <title>Complex archaea that bridge the gap between prokaryotes and eukaryotes.</title>
        <authorList>
            <person name="Spang A."/>
            <person name="Saw J.H."/>
            <person name="Jorgensen S.L."/>
            <person name="Zaremba-Niedzwiedzka K."/>
            <person name="Martijn J."/>
            <person name="Lind A.E."/>
            <person name="van Eijk R."/>
            <person name="Schleper C."/>
            <person name="Guy L."/>
            <person name="Ettema T.J."/>
        </authorList>
    </citation>
    <scope>NUCLEOTIDE SEQUENCE</scope>
</reference>
<feature type="non-terminal residue" evidence="1">
    <location>
        <position position="332"/>
    </location>
</feature>
<sequence length="332" mass="35158">MRDLHPTLKHLLRAADPVARIYTEIHDVVQVVTRKTKNDWAEADGWAIANVIATEDGQLKLDPSNITTIDSGAGRDSVNITLLNRASPHEVIQVVWGGSEPLNAPIQQITVYLDPAAGGPKQVTKWFLQVKALVSADSLDTLQLADLHPPVEVAAVGSAGDVVFDLTSYLPQPKAYGPPADATATWPHPTTFIFVWGTNDDGDPVSNLAMGTDAGAGALTASGNVLDGRDLLLIEGLGYTYSSQLDLPDVKIEMGSYTATTVPFTGGNVFDLGAAISTGTVEFVARANIPAGTSVTFQVRNDVDNAWVTYTDGQTTADLAGVTAKQTYGMQV</sequence>
<proteinExistence type="predicted"/>
<gene>
    <name evidence="1" type="ORF">LCGC14_2927350</name>
</gene>
<name>A0A0F8ZUN3_9ZZZZ</name>
<organism evidence="1">
    <name type="scientific">marine sediment metagenome</name>
    <dbReference type="NCBI Taxonomy" id="412755"/>
    <lineage>
        <taxon>unclassified sequences</taxon>
        <taxon>metagenomes</taxon>
        <taxon>ecological metagenomes</taxon>
    </lineage>
</organism>
<dbReference type="EMBL" id="LAZR01058339">
    <property type="protein sequence ID" value="KKK70104.1"/>
    <property type="molecule type" value="Genomic_DNA"/>
</dbReference>
<evidence type="ECO:0000313" key="1">
    <source>
        <dbReference type="EMBL" id="KKK70104.1"/>
    </source>
</evidence>
<protein>
    <submittedName>
        <fullName evidence="1">Uncharacterized protein</fullName>
    </submittedName>
</protein>